<comment type="caution">
    <text evidence="3">The sequence shown here is derived from an EMBL/GenBank/DDBJ whole genome shotgun (WGS) entry which is preliminary data.</text>
</comment>
<dbReference type="PANTHER" id="PTHR11177">
    <property type="entry name" value="CHITINASE"/>
    <property type="match status" value="1"/>
</dbReference>
<dbReference type="PROSITE" id="PS51910">
    <property type="entry name" value="GH18_2"/>
    <property type="match status" value="1"/>
</dbReference>
<keyword evidence="4" id="KW-1185">Reference proteome</keyword>
<dbReference type="Pfam" id="PF00704">
    <property type="entry name" value="Glyco_hydro_18"/>
    <property type="match status" value="1"/>
</dbReference>
<dbReference type="OrthoDB" id="1725937at2759"/>
<dbReference type="AlphaFoldDB" id="A0A6A1WHG9"/>
<dbReference type="GO" id="GO:0005576">
    <property type="term" value="C:extracellular region"/>
    <property type="evidence" value="ECO:0007669"/>
    <property type="project" value="TreeGrafter"/>
</dbReference>
<name>A0A6A1WHG9_9ROSI</name>
<dbReference type="EMBL" id="RXIC02000020">
    <property type="protein sequence ID" value="KAB1223856.1"/>
    <property type="molecule type" value="Genomic_DNA"/>
</dbReference>
<protein>
    <submittedName>
        <fullName evidence="3">Acidic mammalian chitinase</fullName>
    </submittedName>
</protein>
<sequence>MGGLNFAHILALAYSLFFIVSPVVKAGYYPSQALDNFPTSAIDTSFLTHIIYVLLVPNNVTFKFDISNSTASILSNFTTLHRKSPHLKAVCSISGGGIEPDPFAIMAAKGSSRGVFIRETIEVACRYGFDGVD</sequence>
<dbReference type="InterPro" id="IPR050314">
    <property type="entry name" value="Glycosyl_Hydrlase_18"/>
</dbReference>
<accession>A0A6A1WHG9</accession>
<evidence type="ECO:0000256" key="1">
    <source>
        <dbReference type="SAM" id="SignalP"/>
    </source>
</evidence>
<evidence type="ECO:0000313" key="3">
    <source>
        <dbReference type="EMBL" id="KAB1223856.1"/>
    </source>
</evidence>
<dbReference type="InterPro" id="IPR017853">
    <property type="entry name" value="GH"/>
</dbReference>
<gene>
    <name evidence="3" type="ORF">CJ030_MR2G000486</name>
</gene>
<feature type="chain" id="PRO_5025440811" evidence="1">
    <location>
        <begin position="27"/>
        <end position="133"/>
    </location>
</feature>
<dbReference type="GO" id="GO:0005975">
    <property type="term" value="P:carbohydrate metabolic process"/>
    <property type="evidence" value="ECO:0007669"/>
    <property type="project" value="InterPro"/>
</dbReference>
<dbReference type="GO" id="GO:0008061">
    <property type="term" value="F:chitin binding"/>
    <property type="evidence" value="ECO:0007669"/>
    <property type="project" value="TreeGrafter"/>
</dbReference>
<dbReference type="Gene3D" id="3.20.20.80">
    <property type="entry name" value="Glycosidases"/>
    <property type="match status" value="1"/>
</dbReference>
<reference evidence="3 4" key="1">
    <citation type="journal article" date="2019" name="Plant Biotechnol. J.">
        <title>The red bayberry genome and genetic basis of sex determination.</title>
        <authorList>
            <person name="Jia H.M."/>
            <person name="Jia H.J."/>
            <person name="Cai Q.L."/>
            <person name="Wang Y."/>
            <person name="Zhao H.B."/>
            <person name="Yang W.F."/>
            <person name="Wang G.Y."/>
            <person name="Li Y.H."/>
            <person name="Zhan D.L."/>
            <person name="Shen Y.T."/>
            <person name="Niu Q.F."/>
            <person name="Chang L."/>
            <person name="Qiu J."/>
            <person name="Zhao L."/>
            <person name="Xie H.B."/>
            <person name="Fu W.Y."/>
            <person name="Jin J."/>
            <person name="Li X.W."/>
            <person name="Jiao Y."/>
            <person name="Zhou C.C."/>
            <person name="Tu T."/>
            <person name="Chai C.Y."/>
            <person name="Gao J.L."/>
            <person name="Fan L.J."/>
            <person name="van de Weg E."/>
            <person name="Wang J.Y."/>
            <person name="Gao Z.S."/>
        </authorList>
    </citation>
    <scope>NUCLEOTIDE SEQUENCE [LARGE SCALE GENOMIC DNA]</scope>
    <source>
        <tissue evidence="3">Leaves</tissue>
    </source>
</reference>
<dbReference type="GO" id="GO:0006032">
    <property type="term" value="P:chitin catabolic process"/>
    <property type="evidence" value="ECO:0007669"/>
    <property type="project" value="TreeGrafter"/>
</dbReference>
<dbReference type="Proteomes" id="UP000516437">
    <property type="component" value="Chromosome 2"/>
</dbReference>
<proteinExistence type="predicted"/>
<evidence type="ECO:0000259" key="2">
    <source>
        <dbReference type="PROSITE" id="PS51910"/>
    </source>
</evidence>
<dbReference type="InterPro" id="IPR001223">
    <property type="entry name" value="Glyco_hydro18_cat"/>
</dbReference>
<organism evidence="3 4">
    <name type="scientific">Morella rubra</name>
    <name type="common">Chinese bayberry</name>
    <dbReference type="NCBI Taxonomy" id="262757"/>
    <lineage>
        <taxon>Eukaryota</taxon>
        <taxon>Viridiplantae</taxon>
        <taxon>Streptophyta</taxon>
        <taxon>Embryophyta</taxon>
        <taxon>Tracheophyta</taxon>
        <taxon>Spermatophyta</taxon>
        <taxon>Magnoliopsida</taxon>
        <taxon>eudicotyledons</taxon>
        <taxon>Gunneridae</taxon>
        <taxon>Pentapetalae</taxon>
        <taxon>rosids</taxon>
        <taxon>fabids</taxon>
        <taxon>Fagales</taxon>
        <taxon>Myricaceae</taxon>
        <taxon>Morella</taxon>
    </lineage>
</organism>
<dbReference type="GO" id="GO:0004568">
    <property type="term" value="F:chitinase activity"/>
    <property type="evidence" value="ECO:0007669"/>
    <property type="project" value="TreeGrafter"/>
</dbReference>
<dbReference type="SUPFAM" id="SSF51445">
    <property type="entry name" value="(Trans)glycosidases"/>
    <property type="match status" value="1"/>
</dbReference>
<evidence type="ECO:0000313" key="4">
    <source>
        <dbReference type="Proteomes" id="UP000516437"/>
    </source>
</evidence>
<dbReference type="PANTHER" id="PTHR11177:SF396">
    <property type="entry name" value="NOD FACTOR HYDROLASE PROTEIN 1"/>
    <property type="match status" value="1"/>
</dbReference>
<feature type="signal peptide" evidence="1">
    <location>
        <begin position="1"/>
        <end position="26"/>
    </location>
</feature>
<keyword evidence="1" id="KW-0732">Signal</keyword>
<feature type="domain" description="GH18" evidence="2">
    <location>
        <begin position="23"/>
        <end position="133"/>
    </location>
</feature>